<comment type="caution">
    <text evidence="1">The sequence shown here is derived from an EMBL/GenBank/DDBJ whole genome shotgun (WGS) entry which is preliminary data.</text>
</comment>
<evidence type="ECO:0000313" key="1">
    <source>
        <dbReference type="EMBL" id="MBB2997510.1"/>
    </source>
</evidence>
<keyword evidence="2" id="KW-1185">Reference proteome</keyword>
<dbReference type="AlphaFoldDB" id="A0A839QP25"/>
<reference evidence="1 2" key="1">
    <citation type="submission" date="2020-08" db="EMBL/GenBank/DDBJ databases">
        <title>Sequencing the genomes of 1000 actinobacteria strains.</title>
        <authorList>
            <person name="Klenk H.-P."/>
        </authorList>
    </citation>
    <scope>NUCLEOTIDE SEQUENCE [LARGE SCALE GENOMIC DNA]</scope>
    <source>
        <strain evidence="1 2">DSM 22826</strain>
    </source>
</reference>
<proteinExistence type="predicted"/>
<name>A0A839QP25_9MICC</name>
<sequence>MDFQVLIDTPGYVAALVDGELVEADLSLLSGAMVPALVADALTHDASPVPAWAAFNASVMCAGPSPE</sequence>
<dbReference type="Proteomes" id="UP000523000">
    <property type="component" value="Unassembled WGS sequence"/>
</dbReference>
<dbReference type="EMBL" id="JACHVS010000004">
    <property type="protein sequence ID" value="MBB2997510.1"/>
    <property type="molecule type" value="Genomic_DNA"/>
</dbReference>
<gene>
    <name evidence="1" type="ORF">E9229_003782</name>
</gene>
<dbReference type="RefSeq" id="WP_183513170.1">
    <property type="nucleotide sequence ID" value="NZ_BAABGK010000077.1"/>
</dbReference>
<protein>
    <submittedName>
        <fullName evidence="1">Uncharacterized protein</fullName>
    </submittedName>
</protein>
<organism evidence="1 2">
    <name type="scientific">Paeniglutamicibacter cryotolerans</name>
    <dbReference type="NCBI Taxonomy" id="670079"/>
    <lineage>
        <taxon>Bacteria</taxon>
        <taxon>Bacillati</taxon>
        <taxon>Actinomycetota</taxon>
        <taxon>Actinomycetes</taxon>
        <taxon>Micrococcales</taxon>
        <taxon>Micrococcaceae</taxon>
        <taxon>Paeniglutamicibacter</taxon>
    </lineage>
</organism>
<evidence type="ECO:0000313" key="2">
    <source>
        <dbReference type="Proteomes" id="UP000523000"/>
    </source>
</evidence>
<accession>A0A839QP25</accession>